<dbReference type="PANTHER" id="PTHR40065:SF3">
    <property type="entry name" value="RNA-BINDING PROTEIN YHBY"/>
    <property type="match status" value="1"/>
</dbReference>
<evidence type="ECO:0000313" key="5">
    <source>
        <dbReference type="Proteomes" id="UP000051256"/>
    </source>
</evidence>
<reference evidence="4 5" key="1">
    <citation type="journal article" date="2015" name="Genome Announc.">
        <title>Expanding the biotechnology potential of lactobacilli through comparative genomics of 213 strains and associated genera.</title>
        <authorList>
            <person name="Sun Z."/>
            <person name="Harris H.M."/>
            <person name="McCann A."/>
            <person name="Guo C."/>
            <person name="Argimon S."/>
            <person name="Zhang W."/>
            <person name="Yang X."/>
            <person name="Jeffery I.B."/>
            <person name="Cooney J.C."/>
            <person name="Kagawa T.F."/>
            <person name="Liu W."/>
            <person name="Song Y."/>
            <person name="Salvetti E."/>
            <person name="Wrobel A."/>
            <person name="Rasinkangas P."/>
            <person name="Parkhill J."/>
            <person name="Rea M.C."/>
            <person name="O'Sullivan O."/>
            <person name="Ritari J."/>
            <person name="Douillard F.P."/>
            <person name="Paul Ross R."/>
            <person name="Yang R."/>
            <person name="Briner A.E."/>
            <person name="Felis G.E."/>
            <person name="de Vos W.M."/>
            <person name="Barrangou R."/>
            <person name="Klaenhammer T.R."/>
            <person name="Caufield P.W."/>
            <person name="Cui Y."/>
            <person name="Zhang H."/>
            <person name="O'Toole P.W."/>
        </authorList>
    </citation>
    <scope>NUCLEOTIDE SEQUENCE [LARGE SCALE GENOMIC DNA]</scope>
    <source>
        <strain evidence="4 5">DSM 24302</strain>
    </source>
</reference>
<proteinExistence type="predicted"/>
<dbReference type="EMBL" id="AYZR01000008">
    <property type="protein sequence ID" value="KRM93943.1"/>
    <property type="molecule type" value="Genomic_DNA"/>
</dbReference>
<organism evidence="4 5">
    <name type="scientific">Lentilactobacillus senioris DSM 24302 = JCM 17472</name>
    <dbReference type="NCBI Taxonomy" id="1423802"/>
    <lineage>
        <taxon>Bacteria</taxon>
        <taxon>Bacillati</taxon>
        <taxon>Bacillota</taxon>
        <taxon>Bacilli</taxon>
        <taxon>Lactobacillales</taxon>
        <taxon>Lactobacillaceae</taxon>
        <taxon>Lentilactobacillus</taxon>
    </lineage>
</organism>
<sequence length="103" mass="11716">MELRGKQKRYLRALANGYRPVFSIGKNGLSPVWLQEVTGALNKRELMKVNVLQNADVTTSDVKNYVEKNSNITVVQTIGRVLLLFMPSEDDENQNISKDVFKM</sequence>
<evidence type="ECO:0000259" key="3">
    <source>
        <dbReference type="PROSITE" id="PS51295"/>
    </source>
</evidence>
<dbReference type="Gene3D" id="3.30.110.60">
    <property type="entry name" value="YhbY-like"/>
    <property type="match status" value="1"/>
</dbReference>
<evidence type="ECO:0000256" key="2">
    <source>
        <dbReference type="PROSITE-ProRule" id="PRU00626"/>
    </source>
</evidence>
<keyword evidence="1 2" id="KW-0694">RNA-binding</keyword>
<evidence type="ECO:0000313" key="4">
    <source>
        <dbReference type="EMBL" id="KRM93943.1"/>
    </source>
</evidence>
<dbReference type="PROSITE" id="PS51295">
    <property type="entry name" value="CRM"/>
    <property type="match status" value="1"/>
</dbReference>
<dbReference type="AlphaFoldDB" id="A0A0R2CQW7"/>
<dbReference type="RefSeq" id="WP_054669903.1">
    <property type="nucleotide sequence ID" value="NZ_AYZR01000008.1"/>
</dbReference>
<evidence type="ECO:0000256" key="1">
    <source>
        <dbReference type="ARBA" id="ARBA00022884"/>
    </source>
</evidence>
<keyword evidence="5" id="KW-1185">Reference proteome</keyword>
<dbReference type="SMART" id="SM01103">
    <property type="entry name" value="CRS1_YhbY"/>
    <property type="match status" value="1"/>
</dbReference>
<dbReference type="SUPFAM" id="SSF75471">
    <property type="entry name" value="YhbY-like"/>
    <property type="match status" value="1"/>
</dbReference>
<feature type="domain" description="CRM" evidence="3">
    <location>
        <begin position="1"/>
        <end position="97"/>
    </location>
</feature>
<accession>A0A0R2CQW7</accession>
<dbReference type="InterPro" id="IPR035920">
    <property type="entry name" value="YhbY-like_sf"/>
</dbReference>
<dbReference type="PATRIC" id="fig|1423802.4.peg.675"/>
<dbReference type="InterPro" id="IPR001890">
    <property type="entry name" value="RNA-binding_CRM"/>
</dbReference>
<dbReference type="Pfam" id="PF01985">
    <property type="entry name" value="CRS1_YhbY"/>
    <property type="match status" value="1"/>
</dbReference>
<comment type="caution">
    <text evidence="4">The sequence shown here is derived from an EMBL/GenBank/DDBJ whole genome shotgun (WGS) entry which is preliminary data.</text>
</comment>
<dbReference type="PANTHER" id="PTHR40065">
    <property type="entry name" value="RNA-BINDING PROTEIN YHBY"/>
    <property type="match status" value="1"/>
</dbReference>
<protein>
    <recommendedName>
        <fullName evidence="3">CRM domain-containing protein</fullName>
    </recommendedName>
</protein>
<dbReference type="Proteomes" id="UP000051256">
    <property type="component" value="Unassembled WGS sequence"/>
</dbReference>
<name>A0A0R2CQW7_9LACO</name>
<dbReference type="STRING" id="1423802.FC56_GL000664"/>
<gene>
    <name evidence="4" type="ORF">FC56_GL000664</name>
</gene>
<dbReference type="GO" id="GO:0003723">
    <property type="term" value="F:RNA binding"/>
    <property type="evidence" value="ECO:0007669"/>
    <property type="project" value="UniProtKB-UniRule"/>
</dbReference>
<dbReference type="InterPro" id="IPR051925">
    <property type="entry name" value="RNA-binding_domain"/>
</dbReference>